<feature type="transmembrane region" description="Helical" evidence="6">
    <location>
        <begin position="185"/>
        <end position="204"/>
    </location>
</feature>
<keyword evidence="4 6" id="KW-1133">Transmembrane helix</keyword>
<dbReference type="PANTHER" id="PTHR30474:SF1">
    <property type="entry name" value="PEPTIDOGLYCAN GLYCOSYLTRANSFERASE MRDB"/>
    <property type="match status" value="1"/>
</dbReference>
<evidence type="ECO:0000313" key="8">
    <source>
        <dbReference type="Proteomes" id="UP000292927"/>
    </source>
</evidence>
<protein>
    <submittedName>
        <fullName evidence="7">Rod shape determining protein RodA</fullName>
    </submittedName>
</protein>
<name>A0A4Q7NZM0_9FIRM</name>
<evidence type="ECO:0000313" key="7">
    <source>
        <dbReference type="EMBL" id="RZS92933.1"/>
    </source>
</evidence>
<dbReference type="GO" id="GO:0015648">
    <property type="term" value="F:lipid-linked peptidoglycan transporter activity"/>
    <property type="evidence" value="ECO:0007669"/>
    <property type="project" value="TreeGrafter"/>
</dbReference>
<evidence type="ECO:0000256" key="4">
    <source>
        <dbReference type="ARBA" id="ARBA00022989"/>
    </source>
</evidence>
<dbReference type="GO" id="GO:0005886">
    <property type="term" value="C:plasma membrane"/>
    <property type="evidence" value="ECO:0007669"/>
    <property type="project" value="TreeGrafter"/>
</dbReference>
<feature type="transmembrane region" description="Helical" evidence="6">
    <location>
        <begin position="282"/>
        <end position="303"/>
    </location>
</feature>
<feature type="transmembrane region" description="Helical" evidence="6">
    <location>
        <begin position="351"/>
        <end position="371"/>
    </location>
</feature>
<feature type="transmembrane region" description="Helical" evidence="6">
    <location>
        <begin position="12"/>
        <end position="32"/>
    </location>
</feature>
<feature type="transmembrane region" description="Helical" evidence="6">
    <location>
        <begin position="138"/>
        <end position="155"/>
    </location>
</feature>
<comment type="caution">
    <text evidence="7">The sequence shown here is derived from an EMBL/GenBank/DDBJ whole genome shotgun (WGS) entry which is preliminary data.</text>
</comment>
<dbReference type="Pfam" id="PF01098">
    <property type="entry name" value="FTSW_RODA_SPOVE"/>
    <property type="match status" value="1"/>
</dbReference>
<feature type="transmembrane region" description="Helical" evidence="6">
    <location>
        <begin position="161"/>
        <end position="178"/>
    </location>
</feature>
<dbReference type="PANTHER" id="PTHR30474">
    <property type="entry name" value="CELL CYCLE PROTEIN"/>
    <property type="match status" value="1"/>
</dbReference>
<feature type="transmembrane region" description="Helical" evidence="6">
    <location>
        <begin position="69"/>
        <end position="91"/>
    </location>
</feature>
<reference evidence="7 8" key="1">
    <citation type="submission" date="2019-02" db="EMBL/GenBank/DDBJ databases">
        <title>Genomic Encyclopedia of Type Strains, Phase IV (KMG-IV): sequencing the most valuable type-strain genomes for metagenomic binning, comparative biology and taxonomic classification.</title>
        <authorList>
            <person name="Goeker M."/>
        </authorList>
    </citation>
    <scope>NUCLEOTIDE SEQUENCE [LARGE SCALE GENOMIC DNA]</scope>
    <source>
        <strain evidence="7 8">DSM 29486</strain>
    </source>
</reference>
<dbReference type="InterPro" id="IPR001182">
    <property type="entry name" value="FtsW/RodA"/>
</dbReference>
<accession>A0A4Q7NZM0</accession>
<evidence type="ECO:0000256" key="5">
    <source>
        <dbReference type="ARBA" id="ARBA00023136"/>
    </source>
</evidence>
<keyword evidence="2 6" id="KW-0812">Transmembrane</keyword>
<gene>
    <name evidence="7" type="ORF">EV209_2678</name>
</gene>
<dbReference type="AlphaFoldDB" id="A0A4Q7NZM0"/>
<dbReference type="GO" id="GO:0032153">
    <property type="term" value="C:cell division site"/>
    <property type="evidence" value="ECO:0007669"/>
    <property type="project" value="TreeGrafter"/>
</dbReference>
<dbReference type="GO" id="GO:0051301">
    <property type="term" value="P:cell division"/>
    <property type="evidence" value="ECO:0007669"/>
    <property type="project" value="InterPro"/>
</dbReference>
<dbReference type="EMBL" id="SGXF01000006">
    <property type="protein sequence ID" value="RZS92933.1"/>
    <property type="molecule type" value="Genomic_DNA"/>
</dbReference>
<evidence type="ECO:0000256" key="6">
    <source>
        <dbReference type="SAM" id="Phobius"/>
    </source>
</evidence>
<proteinExistence type="predicted"/>
<feature type="transmembrane region" description="Helical" evidence="6">
    <location>
        <begin position="115"/>
        <end position="131"/>
    </location>
</feature>
<evidence type="ECO:0000256" key="3">
    <source>
        <dbReference type="ARBA" id="ARBA00022960"/>
    </source>
</evidence>
<dbReference type="GO" id="GO:0008360">
    <property type="term" value="P:regulation of cell shape"/>
    <property type="evidence" value="ECO:0007669"/>
    <property type="project" value="UniProtKB-KW"/>
</dbReference>
<dbReference type="RefSeq" id="WP_130435935.1">
    <property type="nucleotide sequence ID" value="NZ_SGXF01000006.1"/>
</dbReference>
<comment type="subcellular location">
    <subcellularLocation>
        <location evidence="1">Membrane</location>
        <topology evidence="1">Multi-pass membrane protein</topology>
    </subcellularLocation>
</comment>
<evidence type="ECO:0000256" key="1">
    <source>
        <dbReference type="ARBA" id="ARBA00004141"/>
    </source>
</evidence>
<keyword evidence="8" id="KW-1185">Reference proteome</keyword>
<evidence type="ECO:0000256" key="2">
    <source>
        <dbReference type="ARBA" id="ARBA00022692"/>
    </source>
</evidence>
<organism evidence="7 8">
    <name type="scientific">Cuneatibacter caecimuris</name>
    <dbReference type="NCBI Taxonomy" id="1796618"/>
    <lineage>
        <taxon>Bacteria</taxon>
        <taxon>Bacillati</taxon>
        <taxon>Bacillota</taxon>
        <taxon>Clostridia</taxon>
        <taxon>Lachnospirales</taxon>
        <taxon>Lachnospiraceae</taxon>
        <taxon>Cuneatibacter</taxon>
    </lineage>
</organism>
<keyword evidence="5 6" id="KW-0472">Membrane</keyword>
<keyword evidence="3" id="KW-0133">Cell shape</keyword>
<feature type="transmembrane region" description="Helical" evidence="6">
    <location>
        <begin position="44"/>
        <end position="62"/>
    </location>
</feature>
<dbReference type="OrthoDB" id="9812661at2"/>
<sequence length="376" mass="40686">MKRFLQKYQLSHYGFHFFFLVLALSIFGVLVIKSATDGSVDEGIYLKQIMGIGVGIGVMVIVSLIDYHIWLKGFVLIYLLNLVLLVATLFLGKEVGGATRWIVLPVVGQIQPSEFSKLAIVLFFAALFARFKDVISSPVTILISGACAAVPLILILKQPDLSTTIVCFLVIASMLFLAGINYKWILGAFGVVAAGAGAMIYFVFNPEHFPFPDYQLNRILSWIYPDQYPGLVYQQLNSVMAIGSGMLRGKGLNTTTFESVKNGNFLSEAQTDFIFAIIGEELGFVGSCAVIILLAVLIYCCFMAARRAKDTAGKLIAGGIGALLAFQSFVNIGVATFLLPNTGIPLPFVSYGVSSVLSSFIAVGLVLNVGLQRRAS</sequence>
<feature type="transmembrane region" description="Helical" evidence="6">
    <location>
        <begin position="315"/>
        <end position="339"/>
    </location>
</feature>
<dbReference type="Proteomes" id="UP000292927">
    <property type="component" value="Unassembled WGS sequence"/>
</dbReference>